<dbReference type="GO" id="GO:0008801">
    <property type="term" value="F:beta-phosphoglucomutase activity"/>
    <property type="evidence" value="ECO:0007669"/>
    <property type="project" value="UniProtKB-EC"/>
</dbReference>
<dbReference type="Proteomes" id="UP000051645">
    <property type="component" value="Unassembled WGS sequence"/>
</dbReference>
<dbReference type="NCBIfam" id="TIGR01990">
    <property type="entry name" value="bPGM"/>
    <property type="match status" value="1"/>
</dbReference>
<evidence type="ECO:0000256" key="3">
    <source>
        <dbReference type="ARBA" id="ARBA00022723"/>
    </source>
</evidence>
<evidence type="ECO:0000256" key="9">
    <source>
        <dbReference type="ARBA" id="ARBA00044991"/>
    </source>
</evidence>
<dbReference type="EMBL" id="JQAT01000001">
    <property type="protein sequence ID" value="KRN29181.1"/>
    <property type="molecule type" value="Genomic_DNA"/>
</dbReference>
<accession>A0A0R2FYW8</accession>
<proteinExistence type="inferred from homology"/>
<comment type="caution">
    <text evidence="15">The sequence shown here is derived from an EMBL/GenBank/DDBJ whole genome shotgun (WGS) entry which is preliminary data.</text>
</comment>
<dbReference type="PANTHER" id="PTHR46193">
    <property type="entry name" value="6-PHOSPHOGLUCONATE PHOSPHATASE"/>
    <property type="match status" value="1"/>
</dbReference>
<evidence type="ECO:0000313" key="17">
    <source>
        <dbReference type="Proteomes" id="UP000051751"/>
    </source>
</evidence>
<dbReference type="Pfam" id="PF00702">
    <property type="entry name" value="Hydrolase"/>
    <property type="match status" value="1"/>
</dbReference>
<dbReference type="SUPFAM" id="SSF56784">
    <property type="entry name" value="HAD-like"/>
    <property type="match status" value="1"/>
</dbReference>
<dbReference type="InterPro" id="IPR023214">
    <property type="entry name" value="HAD_sf"/>
</dbReference>
<evidence type="ECO:0000256" key="10">
    <source>
        <dbReference type="PIRSR" id="PIRSR610972-1"/>
    </source>
</evidence>
<feature type="active site" description="Proton donor/acceptor" evidence="10">
    <location>
        <position position="11"/>
    </location>
</feature>
<dbReference type="SFLD" id="SFLDG01135">
    <property type="entry name" value="C1.5.6:_HAD__Beta-PGM__Phospha"/>
    <property type="match status" value="1"/>
</dbReference>
<dbReference type="Gene3D" id="3.40.50.1000">
    <property type="entry name" value="HAD superfamily/HAD-like"/>
    <property type="match status" value="1"/>
</dbReference>
<evidence type="ECO:0000313" key="14">
    <source>
        <dbReference type="EMBL" id="KRN29181.1"/>
    </source>
</evidence>
<feature type="binding site" evidence="12">
    <location>
        <position position="172"/>
    </location>
    <ligand>
        <name>Mg(2+)</name>
        <dbReference type="ChEBI" id="CHEBI:18420"/>
    </ligand>
</feature>
<keyword evidence="5" id="KW-0413">Isomerase</keyword>
<comment type="cofactor">
    <cofactor evidence="12">
        <name>Mg(2+)</name>
        <dbReference type="ChEBI" id="CHEBI:18420"/>
    </cofactor>
    <text evidence="12">Binds 2 magnesium ions per subunit.</text>
</comment>
<dbReference type="InterPro" id="IPR006439">
    <property type="entry name" value="HAD-SF_hydro_IA"/>
</dbReference>
<dbReference type="Gene3D" id="1.10.150.240">
    <property type="entry name" value="Putative phosphatase, domain 2"/>
    <property type="match status" value="1"/>
</dbReference>
<comment type="catalytic activity">
    <reaction evidence="7">
        <text>beta-D-glucose 1-phosphate = beta-D-glucose 6-phosphate</text>
        <dbReference type="Rhea" id="RHEA:20113"/>
        <dbReference type="ChEBI" id="CHEBI:57684"/>
        <dbReference type="ChEBI" id="CHEBI:58247"/>
        <dbReference type="EC" id="5.4.2.6"/>
    </reaction>
</comment>
<dbReference type="NCBIfam" id="TIGR01509">
    <property type="entry name" value="HAD-SF-IA-v3"/>
    <property type="match status" value="1"/>
</dbReference>
<dbReference type="Proteomes" id="UP000051751">
    <property type="component" value="Unassembled WGS sequence"/>
</dbReference>
<dbReference type="STRING" id="81857.IV38_GL000061"/>
<evidence type="ECO:0000256" key="4">
    <source>
        <dbReference type="ARBA" id="ARBA00022842"/>
    </source>
</evidence>
<dbReference type="GO" id="GO:0000287">
    <property type="term" value="F:magnesium ion binding"/>
    <property type="evidence" value="ECO:0007669"/>
    <property type="project" value="InterPro"/>
</dbReference>
<dbReference type="InterPro" id="IPR010976">
    <property type="entry name" value="B-phosphoglucomutase_hydrolase"/>
</dbReference>
<keyword evidence="4 12" id="KW-0460">Magnesium</keyword>
<evidence type="ECO:0000256" key="1">
    <source>
        <dbReference type="ARBA" id="ARBA00006171"/>
    </source>
</evidence>
<organism evidence="15 16">
    <name type="scientific">Lactobacillus selangorensis</name>
    <dbReference type="NCBI Taxonomy" id="81857"/>
    <lineage>
        <taxon>Bacteria</taxon>
        <taxon>Bacillati</taxon>
        <taxon>Bacillota</taxon>
        <taxon>Bacilli</taxon>
        <taxon>Lactobacillales</taxon>
        <taxon>Lactobacillaceae</taxon>
        <taxon>Lactobacillus</taxon>
    </lineage>
</organism>
<feature type="binding site" evidence="11">
    <location>
        <begin position="117"/>
        <end position="121"/>
    </location>
    <ligand>
        <name>substrate</name>
    </ligand>
</feature>
<dbReference type="SFLD" id="SFLDS00003">
    <property type="entry name" value="Haloacid_Dehalogenase"/>
    <property type="match status" value="1"/>
</dbReference>
<evidence type="ECO:0000256" key="8">
    <source>
        <dbReference type="ARBA" id="ARBA00044968"/>
    </source>
</evidence>
<dbReference type="PATRIC" id="fig|81857.3.peg.57"/>
<dbReference type="PANTHER" id="PTHR46193:SF18">
    <property type="entry name" value="HEXITOL PHOSPHATASE B"/>
    <property type="match status" value="1"/>
</dbReference>
<comment type="similarity">
    <text evidence="1">Belongs to the HAD-like hydrolase superfamily. CbbY/CbbZ/Gph/YieH family.</text>
</comment>
<dbReference type="AlphaFoldDB" id="A0A0R2FYW8"/>
<evidence type="ECO:0000313" key="15">
    <source>
        <dbReference type="EMBL" id="KRN31461.1"/>
    </source>
</evidence>
<evidence type="ECO:0000256" key="6">
    <source>
        <dbReference type="ARBA" id="ARBA00023277"/>
    </source>
</evidence>
<feature type="binding site" evidence="11">
    <location>
        <position position="148"/>
    </location>
    <ligand>
        <name>substrate</name>
    </ligand>
</feature>
<feature type="binding site" evidence="11">
    <location>
        <begin position="9"/>
        <end position="11"/>
    </location>
    <ligand>
        <name>substrate</name>
    </ligand>
</feature>
<feature type="binding site" evidence="12">
    <location>
        <position position="9"/>
    </location>
    <ligand>
        <name>Mg(2+)</name>
        <dbReference type="ChEBI" id="CHEBI:18420"/>
    </ligand>
</feature>
<evidence type="ECO:0000313" key="16">
    <source>
        <dbReference type="Proteomes" id="UP000051645"/>
    </source>
</evidence>
<feature type="active site" description="Nucleophile" evidence="10">
    <location>
        <position position="9"/>
    </location>
</feature>
<evidence type="ECO:0000256" key="5">
    <source>
        <dbReference type="ARBA" id="ARBA00023235"/>
    </source>
</evidence>
<dbReference type="CDD" id="cd02598">
    <property type="entry name" value="HAD_BPGM"/>
    <property type="match status" value="1"/>
</dbReference>
<dbReference type="EC" id="5.4.2.6" evidence="8"/>
<dbReference type="EMBL" id="JQAZ01000004">
    <property type="protein sequence ID" value="KRN31461.1"/>
    <property type="molecule type" value="Genomic_DNA"/>
</dbReference>
<evidence type="ECO:0000256" key="7">
    <source>
        <dbReference type="ARBA" id="ARBA00044926"/>
    </source>
</evidence>
<feature type="site" description="Important for catalytic activity and assists the phosphoryl transfer reaction to Asp8 by balancing charge and orienting the reacting groups" evidence="13">
    <location>
        <position position="117"/>
    </location>
</feature>
<dbReference type="GO" id="GO:0005975">
    <property type="term" value="P:carbohydrate metabolic process"/>
    <property type="evidence" value="ECO:0007669"/>
    <property type="project" value="InterPro"/>
</dbReference>
<feature type="binding site" evidence="11">
    <location>
        <begin position="45"/>
        <end position="50"/>
    </location>
    <ligand>
        <name>substrate</name>
    </ligand>
</feature>
<dbReference type="InterPro" id="IPR036412">
    <property type="entry name" value="HAD-like_sf"/>
</dbReference>
<feature type="binding site" evidence="12">
    <location>
        <position position="173"/>
    </location>
    <ligand>
        <name>Mg(2+)</name>
        <dbReference type="ChEBI" id="CHEBI:18420"/>
    </ligand>
</feature>
<keyword evidence="3 12" id="KW-0479">Metal-binding</keyword>
<evidence type="ECO:0000256" key="13">
    <source>
        <dbReference type="PIRSR" id="PIRSR610972-4"/>
    </source>
</evidence>
<gene>
    <name evidence="14" type="ORF">IV38_GL000061</name>
    <name evidence="15" type="ORF">IV40_GL001457</name>
</gene>
<name>A0A0R2FYW8_9LACO</name>
<reference evidence="16 17" key="1">
    <citation type="journal article" date="2015" name="Genome Announc.">
        <title>Expanding the biotechnology potential of lactobacilli through comparative genomics of 213 strains and associated genera.</title>
        <authorList>
            <person name="Sun Z."/>
            <person name="Harris H.M."/>
            <person name="McCann A."/>
            <person name="Guo C."/>
            <person name="Argimon S."/>
            <person name="Zhang W."/>
            <person name="Yang X."/>
            <person name="Jeffery I.B."/>
            <person name="Cooney J.C."/>
            <person name="Kagawa T.F."/>
            <person name="Liu W."/>
            <person name="Song Y."/>
            <person name="Salvetti E."/>
            <person name="Wrobel A."/>
            <person name="Rasinkangas P."/>
            <person name="Parkhill J."/>
            <person name="Rea M.C."/>
            <person name="O'Sullivan O."/>
            <person name="Ritari J."/>
            <person name="Douillard F.P."/>
            <person name="Paul Ross R."/>
            <person name="Yang R."/>
            <person name="Briner A.E."/>
            <person name="Felis G.E."/>
            <person name="de Vos W.M."/>
            <person name="Barrangou R."/>
            <person name="Klaenhammer T.R."/>
            <person name="Caufield P.W."/>
            <person name="Cui Y."/>
            <person name="Zhang H."/>
            <person name="O'Toole P.W."/>
        </authorList>
    </citation>
    <scope>NUCLEOTIDE SEQUENCE [LARGE SCALE GENOMIC DNA]</scope>
    <source>
        <strain evidence="14 17">ATCC BAA-66</strain>
        <strain evidence="15 16">DSM 13344</strain>
    </source>
</reference>
<evidence type="ECO:0000256" key="2">
    <source>
        <dbReference type="ARBA" id="ARBA00022553"/>
    </source>
</evidence>
<feature type="binding site" evidence="11">
    <location>
        <position position="53"/>
    </location>
    <ligand>
        <name>substrate</name>
    </ligand>
</feature>
<dbReference type="SFLD" id="SFLDF00046">
    <property type="entry name" value="beta-phosphoglucomutase"/>
    <property type="match status" value="1"/>
</dbReference>
<keyword evidence="16" id="KW-1185">Reference proteome</keyword>
<feature type="binding site" evidence="11">
    <location>
        <position position="79"/>
    </location>
    <ligand>
        <name>substrate</name>
    </ligand>
</feature>
<evidence type="ECO:0000256" key="12">
    <source>
        <dbReference type="PIRSR" id="PIRSR610972-3"/>
    </source>
</evidence>
<feature type="binding site" evidence="11">
    <location>
        <position position="25"/>
    </location>
    <ligand>
        <name>substrate</name>
    </ligand>
</feature>
<protein>
    <recommendedName>
        <fullName evidence="9">Beta-phosphoglucomutase</fullName>
        <ecNumber evidence="8">5.4.2.6</ecNumber>
    </recommendedName>
</protein>
<keyword evidence="6" id="KW-0119">Carbohydrate metabolism</keyword>
<evidence type="ECO:0000256" key="11">
    <source>
        <dbReference type="PIRSR" id="PIRSR610972-2"/>
    </source>
</evidence>
<feature type="binding site" evidence="12">
    <location>
        <position position="11"/>
    </location>
    <ligand>
        <name>Mg(2+)</name>
        <dbReference type="ChEBI" id="CHEBI:18420"/>
    </ligand>
</feature>
<dbReference type="InterPro" id="IPR023198">
    <property type="entry name" value="PGP-like_dom2"/>
</dbReference>
<feature type="site" description="Important for catalytic activity and assists the phosphoryl transfer reaction to Asp8 by balancing charge and orienting the reacting groups" evidence="13">
    <location>
        <position position="148"/>
    </location>
</feature>
<dbReference type="SFLD" id="SFLDG01129">
    <property type="entry name" value="C1.5:_HAD__Beta-PGM__Phosphata"/>
    <property type="match status" value="1"/>
</dbReference>
<dbReference type="NCBIfam" id="TIGR02009">
    <property type="entry name" value="PGMB-YQAB-SF"/>
    <property type="match status" value="1"/>
</dbReference>
<keyword evidence="2" id="KW-0597">Phosphoprotein</keyword>
<sequence length="224" mass="24575">MMLKGFTFDLDGVITDTANYHFAAWKKMAHDELGIDLPDSMNDKLKGISRMDSLDIILKFGHKENDYTQAQKEQFATDKNNLYLDSLKNMSAKDILPGVKPFLDSIKQAGYPMSLASASKNAPTILNKLGLTDYFDAIVDPATLKHGKPNPEIYQKAAEAIHEPDYDCVGLEDAAAGIQAINAADQFSVGIGDKDVLSKADLIFPSTADLSLTKIEEAYKQARP</sequence>
<dbReference type="InterPro" id="IPR010972">
    <property type="entry name" value="Beta-PGM"/>
</dbReference>
<dbReference type="InterPro" id="IPR051600">
    <property type="entry name" value="Beta-PGM-like"/>
</dbReference>